<evidence type="ECO:0000256" key="1">
    <source>
        <dbReference type="SAM" id="MobiDB-lite"/>
    </source>
</evidence>
<gene>
    <name evidence="2" type="ORF">L198_02867</name>
</gene>
<protein>
    <submittedName>
        <fullName evidence="2">Uncharacterized protein</fullName>
    </submittedName>
</protein>
<sequence length="271" mass="30645">MVQRIIFDTHSALQGFQRLQEALEAMPIVPEGGNPDFGLPRVNVRLFPGLQWLVITEDVAQAPHLSGADRVNLVFDPIRDLLPLNLCYTEACSSDEADWLTDQLGEALAYPNLKLKSPSLHSSNLEHEFDITIEPRRYYYRNFMESLFLDDFGWDDFGSPNPPFPSQSVKLYNCDVPREEWFPSASRIGLTEEEIERIEMYTTAETASPINLDIRLCPNPRCSRVPSQPSERTMLDVKDETGESGLQRASVEPRFRGCARSPGRRAVSLGP</sequence>
<organism evidence="2 3">
    <name type="scientific">Cryptococcus wingfieldii CBS 7118</name>
    <dbReference type="NCBI Taxonomy" id="1295528"/>
    <lineage>
        <taxon>Eukaryota</taxon>
        <taxon>Fungi</taxon>
        <taxon>Dikarya</taxon>
        <taxon>Basidiomycota</taxon>
        <taxon>Agaricomycotina</taxon>
        <taxon>Tremellomycetes</taxon>
        <taxon>Tremellales</taxon>
        <taxon>Cryptococcaceae</taxon>
        <taxon>Cryptococcus</taxon>
    </lineage>
</organism>
<feature type="region of interest" description="Disordered" evidence="1">
    <location>
        <begin position="223"/>
        <end position="271"/>
    </location>
</feature>
<dbReference type="EMBL" id="AWGH01000007">
    <property type="protein sequence ID" value="ODO00548.1"/>
    <property type="molecule type" value="Genomic_DNA"/>
</dbReference>
<evidence type="ECO:0000313" key="3">
    <source>
        <dbReference type="Proteomes" id="UP000094819"/>
    </source>
</evidence>
<dbReference type="AlphaFoldDB" id="A0A1E3JI75"/>
<comment type="caution">
    <text evidence="2">The sequence shown here is derived from an EMBL/GenBank/DDBJ whole genome shotgun (WGS) entry which is preliminary data.</text>
</comment>
<keyword evidence="3" id="KW-1185">Reference proteome</keyword>
<name>A0A1E3JI75_9TREE</name>
<reference evidence="2 3" key="1">
    <citation type="submission" date="2016-06" db="EMBL/GenBank/DDBJ databases">
        <title>Evolution of pathogenesis and genome organization in the Tremellales.</title>
        <authorList>
            <person name="Cuomo C."/>
            <person name="Litvintseva A."/>
            <person name="Heitman J."/>
            <person name="Chen Y."/>
            <person name="Sun S."/>
            <person name="Springer D."/>
            <person name="Dromer F."/>
            <person name="Young S."/>
            <person name="Zeng Q."/>
            <person name="Chapman S."/>
            <person name="Gujja S."/>
            <person name="Saif S."/>
            <person name="Birren B."/>
        </authorList>
    </citation>
    <scope>NUCLEOTIDE SEQUENCE [LARGE SCALE GENOMIC DNA]</scope>
    <source>
        <strain evidence="2 3">CBS 7118</strain>
    </source>
</reference>
<dbReference type="Proteomes" id="UP000094819">
    <property type="component" value="Unassembled WGS sequence"/>
</dbReference>
<dbReference type="GeneID" id="30192080"/>
<accession>A0A1E3JI75</accession>
<dbReference type="RefSeq" id="XP_019032740.1">
    <property type="nucleotide sequence ID" value="XM_019175008.1"/>
</dbReference>
<evidence type="ECO:0000313" key="2">
    <source>
        <dbReference type="EMBL" id="ODO00548.1"/>
    </source>
</evidence>
<proteinExistence type="predicted"/>